<organism evidence="1 2">
    <name type="scientific">Bacillus xiapuensis</name>
    <dbReference type="NCBI Taxonomy" id="2014075"/>
    <lineage>
        <taxon>Bacteria</taxon>
        <taxon>Bacillati</taxon>
        <taxon>Bacillota</taxon>
        <taxon>Bacilli</taxon>
        <taxon>Bacillales</taxon>
        <taxon>Bacillaceae</taxon>
        <taxon>Bacillus</taxon>
    </lineage>
</organism>
<sequence length="140" mass="15144">MKVVTTWHGQRAFTAVGDSGYEVSMDATEAYGGAGKGVTPTEMLLASLAGCIGIDVTMILKPHLSSIEKLVIETDGTRKEELPKGFTTITVTFTIDGDIDSKKAWRAINLGKEKYCAVSDSLKADIAFRLILNGMEEERV</sequence>
<dbReference type="Pfam" id="PF02566">
    <property type="entry name" value="OsmC"/>
    <property type="match status" value="1"/>
</dbReference>
<dbReference type="RefSeq" id="WP_327966604.1">
    <property type="nucleotide sequence ID" value="NZ_JARMQG010000039.1"/>
</dbReference>
<protein>
    <submittedName>
        <fullName evidence="1">OsmC family protein</fullName>
    </submittedName>
</protein>
<dbReference type="Gene3D" id="3.30.300.20">
    <property type="match status" value="1"/>
</dbReference>
<dbReference type="SUPFAM" id="SSF82784">
    <property type="entry name" value="OsmC-like"/>
    <property type="match status" value="1"/>
</dbReference>
<gene>
    <name evidence="1" type="ORF">P4447_03975</name>
</gene>
<comment type="caution">
    <text evidence="1">The sequence shown here is derived from an EMBL/GenBank/DDBJ whole genome shotgun (WGS) entry which is preliminary data.</text>
</comment>
<evidence type="ECO:0000313" key="1">
    <source>
        <dbReference type="EMBL" id="MED3561705.1"/>
    </source>
</evidence>
<dbReference type="Proteomes" id="UP001330749">
    <property type="component" value="Unassembled WGS sequence"/>
</dbReference>
<reference evidence="1 2" key="1">
    <citation type="submission" date="2023-03" db="EMBL/GenBank/DDBJ databases">
        <title>Bacillus Genome Sequencing.</title>
        <authorList>
            <person name="Dunlap C."/>
        </authorList>
    </citation>
    <scope>NUCLEOTIDE SEQUENCE [LARGE SCALE GENOMIC DNA]</scope>
    <source>
        <strain evidence="1 2">B-14544</strain>
    </source>
</reference>
<evidence type="ECO:0000313" key="2">
    <source>
        <dbReference type="Proteomes" id="UP001330749"/>
    </source>
</evidence>
<dbReference type="PANTHER" id="PTHR34352">
    <property type="entry name" value="PROTEIN YHFA"/>
    <property type="match status" value="1"/>
</dbReference>
<dbReference type="PANTHER" id="PTHR34352:SF1">
    <property type="entry name" value="PROTEIN YHFA"/>
    <property type="match status" value="1"/>
</dbReference>
<proteinExistence type="predicted"/>
<accession>A0ABU6N665</accession>
<dbReference type="InterPro" id="IPR015946">
    <property type="entry name" value="KH_dom-like_a/b"/>
</dbReference>
<dbReference type="EMBL" id="JARMQG010000039">
    <property type="protein sequence ID" value="MED3561705.1"/>
    <property type="molecule type" value="Genomic_DNA"/>
</dbReference>
<name>A0ABU6N665_9BACI</name>
<keyword evidence="2" id="KW-1185">Reference proteome</keyword>
<dbReference type="InterPro" id="IPR036102">
    <property type="entry name" value="OsmC/Ohrsf"/>
</dbReference>
<dbReference type="InterPro" id="IPR003718">
    <property type="entry name" value="OsmC/Ohr_fam"/>
</dbReference>